<evidence type="ECO:0000313" key="1">
    <source>
        <dbReference type="EMBL" id="GAG19651.1"/>
    </source>
</evidence>
<comment type="caution">
    <text evidence="1">The sequence shown here is derived from an EMBL/GenBank/DDBJ whole genome shotgun (WGS) entry which is preliminary data.</text>
</comment>
<organism evidence="1">
    <name type="scientific">marine sediment metagenome</name>
    <dbReference type="NCBI Taxonomy" id="412755"/>
    <lineage>
        <taxon>unclassified sequences</taxon>
        <taxon>metagenomes</taxon>
        <taxon>ecological metagenomes</taxon>
    </lineage>
</organism>
<name>X0X3S5_9ZZZZ</name>
<dbReference type="EMBL" id="BARS01038179">
    <property type="protein sequence ID" value="GAG19651.1"/>
    <property type="molecule type" value="Genomic_DNA"/>
</dbReference>
<dbReference type="AlphaFoldDB" id="X0X3S5"/>
<protein>
    <submittedName>
        <fullName evidence="1">Uncharacterized protein</fullName>
    </submittedName>
</protein>
<reference evidence="1" key="1">
    <citation type="journal article" date="2014" name="Front. Microbiol.">
        <title>High frequency of phylogenetically diverse reductive dehalogenase-homologous genes in deep subseafloor sedimentary metagenomes.</title>
        <authorList>
            <person name="Kawai M."/>
            <person name="Futagami T."/>
            <person name="Toyoda A."/>
            <person name="Takaki Y."/>
            <person name="Nishi S."/>
            <person name="Hori S."/>
            <person name="Arai W."/>
            <person name="Tsubouchi T."/>
            <person name="Morono Y."/>
            <person name="Uchiyama I."/>
            <person name="Ito T."/>
            <person name="Fujiyama A."/>
            <person name="Inagaki F."/>
            <person name="Takami H."/>
        </authorList>
    </citation>
    <scope>NUCLEOTIDE SEQUENCE</scope>
    <source>
        <strain evidence="1">Expedition CK06-06</strain>
    </source>
</reference>
<proteinExistence type="predicted"/>
<feature type="non-terminal residue" evidence="1">
    <location>
        <position position="1"/>
    </location>
</feature>
<accession>X0X3S5</accession>
<gene>
    <name evidence="1" type="ORF">S01H1_58442</name>
</gene>
<sequence length="76" mass="8874">KIYLIKDFFKEKELLGEIVLRESSWKTCTYIIPEEVNNQVILLFKVSRTWNPWKISGASDLRNLGIAVGEINFKTE</sequence>